<keyword evidence="9 13" id="KW-0547">Nucleotide-binding</keyword>
<dbReference type="GO" id="GO:0000049">
    <property type="term" value="F:tRNA binding"/>
    <property type="evidence" value="ECO:0007669"/>
    <property type="project" value="TreeGrafter"/>
</dbReference>
<dbReference type="AlphaFoldDB" id="A0A0G3BI08"/>
<feature type="binding site" evidence="14">
    <location>
        <position position="118"/>
    </location>
    <ligand>
        <name>ATP</name>
        <dbReference type="ChEBI" id="CHEBI:30616"/>
    </ligand>
</feature>
<feature type="binding site" evidence="14">
    <location>
        <position position="64"/>
    </location>
    <ligand>
        <name>L-threonine</name>
        <dbReference type="ChEBI" id="CHEBI:57926"/>
    </ligand>
</feature>
<dbReference type="KEGG" id="pbh:AAW51_0927"/>
<feature type="binding site" evidence="14">
    <location>
        <position position="32"/>
    </location>
    <ligand>
        <name>L-threonine</name>
        <dbReference type="ChEBI" id="CHEBI:57926"/>
    </ligand>
</feature>
<dbReference type="GO" id="GO:0003725">
    <property type="term" value="F:double-stranded RNA binding"/>
    <property type="evidence" value="ECO:0007669"/>
    <property type="project" value="UniProtKB-UniRule"/>
</dbReference>
<feature type="binding site" evidence="14">
    <location>
        <position position="195"/>
    </location>
    <ligand>
        <name>ATP</name>
        <dbReference type="ChEBI" id="CHEBI:30616"/>
    </ligand>
</feature>
<dbReference type="STRING" id="413882.AAW51_0927"/>
<dbReference type="SUPFAM" id="SSF55821">
    <property type="entry name" value="YrdC/RibB"/>
    <property type="match status" value="1"/>
</dbReference>
<feature type="binding site" evidence="14">
    <location>
        <position position="114"/>
    </location>
    <ligand>
        <name>ATP</name>
        <dbReference type="ChEBI" id="CHEBI:30616"/>
    </ligand>
</feature>
<comment type="subcellular location">
    <subcellularLocation>
        <location evidence="1 13">Cytoplasm</location>
    </subcellularLocation>
</comment>
<dbReference type="GO" id="GO:0005737">
    <property type="term" value="C:cytoplasm"/>
    <property type="evidence" value="ECO:0007669"/>
    <property type="project" value="UniProtKB-SubCell"/>
</dbReference>
<comment type="catalytic activity">
    <reaction evidence="12 13">
        <text>L-threonine + hydrogencarbonate + ATP = L-threonylcarbamoyladenylate + diphosphate + H2O</text>
        <dbReference type="Rhea" id="RHEA:36407"/>
        <dbReference type="ChEBI" id="CHEBI:15377"/>
        <dbReference type="ChEBI" id="CHEBI:17544"/>
        <dbReference type="ChEBI" id="CHEBI:30616"/>
        <dbReference type="ChEBI" id="CHEBI:33019"/>
        <dbReference type="ChEBI" id="CHEBI:57926"/>
        <dbReference type="ChEBI" id="CHEBI:73682"/>
        <dbReference type="EC" id="2.7.7.87"/>
    </reaction>
</comment>
<evidence type="ECO:0000256" key="14">
    <source>
        <dbReference type="PIRSR" id="PIRSR004930-1"/>
    </source>
</evidence>
<organism evidence="16 17">
    <name type="scientific">Caldimonas brevitalea</name>
    <dbReference type="NCBI Taxonomy" id="413882"/>
    <lineage>
        <taxon>Bacteria</taxon>
        <taxon>Pseudomonadati</taxon>
        <taxon>Pseudomonadota</taxon>
        <taxon>Betaproteobacteria</taxon>
        <taxon>Burkholderiales</taxon>
        <taxon>Sphaerotilaceae</taxon>
        <taxon>Caldimonas</taxon>
    </lineage>
</organism>
<comment type="similarity">
    <text evidence="2 13">Belongs to the SUA5 family.</text>
</comment>
<evidence type="ECO:0000256" key="6">
    <source>
        <dbReference type="ARBA" id="ARBA00022679"/>
    </source>
</evidence>
<dbReference type="PROSITE" id="PS51163">
    <property type="entry name" value="YRDC"/>
    <property type="match status" value="1"/>
</dbReference>
<keyword evidence="17" id="KW-1185">Reference proteome</keyword>
<dbReference type="Gene3D" id="3.90.870.10">
    <property type="entry name" value="DHBP synthase"/>
    <property type="match status" value="1"/>
</dbReference>
<dbReference type="InterPro" id="IPR050156">
    <property type="entry name" value="TC-AMP_synthase_SUA5"/>
</dbReference>
<dbReference type="GO" id="GO:0008033">
    <property type="term" value="P:tRNA processing"/>
    <property type="evidence" value="ECO:0007669"/>
    <property type="project" value="UniProtKB-KW"/>
</dbReference>
<evidence type="ECO:0000256" key="1">
    <source>
        <dbReference type="ARBA" id="ARBA00004496"/>
    </source>
</evidence>
<dbReference type="PATRIC" id="fig|413882.6.peg.982"/>
<dbReference type="InterPro" id="IPR038385">
    <property type="entry name" value="Sua5/YwlC_C"/>
</dbReference>
<feature type="binding site" evidence="14">
    <location>
        <position position="144"/>
    </location>
    <ligand>
        <name>ATP</name>
        <dbReference type="ChEBI" id="CHEBI:30616"/>
    </ligand>
</feature>
<dbReference type="EC" id="2.7.7.87" evidence="3 13"/>
<evidence type="ECO:0000256" key="4">
    <source>
        <dbReference type="ARBA" id="ARBA00015492"/>
    </source>
</evidence>
<dbReference type="InterPro" id="IPR010923">
    <property type="entry name" value="T(6)A37_SUA5"/>
</dbReference>
<evidence type="ECO:0000256" key="8">
    <source>
        <dbReference type="ARBA" id="ARBA00022695"/>
    </source>
</evidence>
<keyword evidence="8 13" id="KW-0548">Nucleotidyltransferase</keyword>
<dbReference type="GO" id="GO:0005524">
    <property type="term" value="F:ATP binding"/>
    <property type="evidence" value="ECO:0007669"/>
    <property type="project" value="UniProtKB-UniRule"/>
</dbReference>
<gene>
    <name evidence="16" type="primary">tsaC</name>
    <name evidence="16" type="ORF">AAW51_0927</name>
</gene>
<evidence type="ECO:0000256" key="5">
    <source>
        <dbReference type="ARBA" id="ARBA00022490"/>
    </source>
</evidence>
<comment type="function">
    <text evidence="13">Required for the formation of a threonylcarbamoyl group on adenosine at position 37 (t(6)A37) in tRNAs that read codons beginning with adenine.</text>
</comment>
<keyword evidence="7 13" id="KW-0819">tRNA processing</keyword>
<dbReference type="RefSeq" id="WP_083438083.1">
    <property type="nucleotide sequence ID" value="NZ_CP011371.1"/>
</dbReference>
<dbReference type="GO" id="GO:0061710">
    <property type="term" value="F:L-threonylcarbamoyladenylate synthase"/>
    <property type="evidence" value="ECO:0007669"/>
    <property type="project" value="UniProtKB-EC"/>
</dbReference>
<dbReference type="NCBIfam" id="TIGR00057">
    <property type="entry name" value="L-threonylcarbamoyladenylate synthase"/>
    <property type="match status" value="1"/>
</dbReference>
<dbReference type="InterPro" id="IPR017945">
    <property type="entry name" value="DHBP_synth_RibB-like_a/b_dom"/>
</dbReference>
<feature type="binding site" evidence="14">
    <location>
        <position position="230"/>
    </location>
    <ligand>
        <name>ATP</name>
        <dbReference type="ChEBI" id="CHEBI:30616"/>
    </ligand>
</feature>
<evidence type="ECO:0000256" key="12">
    <source>
        <dbReference type="ARBA" id="ARBA00048366"/>
    </source>
</evidence>
<sequence length="326" mass="34324">MARILDGQDPKQLQEAVQALCAGRLVAFPTETVYGLGANAGDDAAVRRIFEAKGRPANHPLIVHVPNAEACLTLASAVPPAAQKLMQSFWPGPLTVIVPRRGEAAAAAAGGQDTIGLRCPAHPVARALLEACAQQGVLGLAGPSANVFGRVSPTTAQHVAEEFGDDVLVLDGGPCEVGIESTIVDCSRGHAVLLRPGMITRAEIEAALGEPLLDRDDAAPRASGTLEAHYAPRAKVRLMSADILQTALQVLGESPPRLALYSRTVRAPRGMLHRRMPDDAAQAAQQLFAALREFDAEGAELVWVESPPPAPEWDGVRDRLVRAAAS</sequence>
<accession>A0A0G3BI08</accession>
<dbReference type="Proteomes" id="UP000035352">
    <property type="component" value="Chromosome"/>
</dbReference>
<dbReference type="FunFam" id="3.90.870.10:FF:000009">
    <property type="entry name" value="Threonylcarbamoyl-AMP synthase, putative"/>
    <property type="match status" value="1"/>
</dbReference>
<feature type="binding site" evidence="14">
    <location>
        <position position="181"/>
    </location>
    <ligand>
        <name>L-threonine</name>
        <dbReference type="ChEBI" id="CHEBI:57926"/>
    </ligand>
</feature>
<feature type="domain" description="YrdC-like" evidence="15">
    <location>
        <begin position="10"/>
        <end position="199"/>
    </location>
</feature>
<reference evidence="16 17" key="1">
    <citation type="submission" date="2015-05" db="EMBL/GenBank/DDBJ databases">
        <authorList>
            <person name="Tang B."/>
            <person name="Yu Y."/>
        </authorList>
    </citation>
    <scope>NUCLEOTIDE SEQUENCE [LARGE SCALE GENOMIC DNA]</scope>
    <source>
        <strain evidence="16 17">DSM 7029</strain>
    </source>
</reference>
<evidence type="ECO:0000256" key="10">
    <source>
        <dbReference type="ARBA" id="ARBA00022840"/>
    </source>
</evidence>
<dbReference type="PANTHER" id="PTHR17490:SF16">
    <property type="entry name" value="THREONYLCARBAMOYL-AMP SYNTHASE"/>
    <property type="match status" value="1"/>
</dbReference>
<feature type="binding site" evidence="14">
    <location>
        <position position="55"/>
    </location>
    <ligand>
        <name>ATP</name>
        <dbReference type="ChEBI" id="CHEBI:30616"/>
    </ligand>
</feature>
<evidence type="ECO:0000256" key="11">
    <source>
        <dbReference type="ARBA" id="ARBA00029774"/>
    </source>
</evidence>
<evidence type="ECO:0000256" key="7">
    <source>
        <dbReference type="ARBA" id="ARBA00022694"/>
    </source>
</evidence>
<dbReference type="EMBL" id="CP011371">
    <property type="protein sequence ID" value="AKJ27618.1"/>
    <property type="molecule type" value="Genomic_DNA"/>
</dbReference>
<keyword evidence="5 13" id="KW-0963">Cytoplasm</keyword>
<protein>
    <recommendedName>
        <fullName evidence="4 13">Threonylcarbamoyl-AMP synthase</fullName>
        <shortName evidence="13">TC-AMP synthase</shortName>
        <ecNumber evidence="3 13">2.7.7.87</ecNumber>
    </recommendedName>
    <alternativeName>
        <fullName evidence="11 13">L-threonylcarbamoyladenylate synthase</fullName>
    </alternativeName>
</protein>
<keyword evidence="6 13" id="KW-0808">Transferase</keyword>
<dbReference type="PANTHER" id="PTHR17490">
    <property type="entry name" value="SUA5"/>
    <property type="match status" value="1"/>
</dbReference>
<dbReference type="PIRSF" id="PIRSF004930">
    <property type="entry name" value="Tln_factor_SUA5"/>
    <property type="match status" value="1"/>
</dbReference>
<evidence type="ECO:0000256" key="2">
    <source>
        <dbReference type="ARBA" id="ARBA00007663"/>
    </source>
</evidence>
<dbReference type="InterPro" id="IPR006070">
    <property type="entry name" value="Sua5-like_dom"/>
</dbReference>
<evidence type="ECO:0000259" key="15">
    <source>
        <dbReference type="PROSITE" id="PS51163"/>
    </source>
</evidence>
<evidence type="ECO:0000256" key="9">
    <source>
        <dbReference type="ARBA" id="ARBA00022741"/>
    </source>
</evidence>
<proteinExistence type="inferred from homology"/>
<dbReference type="Pfam" id="PF03481">
    <property type="entry name" value="Sua5_C"/>
    <property type="match status" value="1"/>
</dbReference>
<evidence type="ECO:0000313" key="17">
    <source>
        <dbReference type="Proteomes" id="UP000035352"/>
    </source>
</evidence>
<keyword evidence="10 13" id="KW-0067">ATP-binding</keyword>
<name>A0A0G3BI08_9BURK</name>
<dbReference type="OrthoDB" id="9814580at2"/>
<evidence type="ECO:0000256" key="13">
    <source>
        <dbReference type="PIRNR" id="PIRNR004930"/>
    </source>
</evidence>
<dbReference type="Pfam" id="PF01300">
    <property type="entry name" value="Sua5_yciO_yrdC"/>
    <property type="match status" value="1"/>
</dbReference>
<evidence type="ECO:0000313" key="16">
    <source>
        <dbReference type="EMBL" id="AKJ27618.1"/>
    </source>
</evidence>
<feature type="binding site" evidence="14">
    <location>
        <position position="152"/>
    </location>
    <ligand>
        <name>ATP</name>
        <dbReference type="ChEBI" id="CHEBI:30616"/>
    </ligand>
</feature>
<evidence type="ECO:0000256" key="3">
    <source>
        <dbReference type="ARBA" id="ARBA00012584"/>
    </source>
</evidence>
<dbReference type="GO" id="GO:0006450">
    <property type="term" value="P:regulation of translational fidelity"/>
    <property type="evidence" value="ECO:0007669"/>
    <property type="project" value="TreeGrafter"/>
</dbReference>
<dbReference type="Gene3D" id="3.40.50.11030">
    <property type="entry name" value="Threonylcarbamoyl-AMP synthase, C-terminal domain"/>
    <property type="match status" value="1"/>
</dbReference>
<dbReference type="InterPro" id="IPR005145">
    <property type="entry name" value="Sua5_C"/>
</dbReference>